<dbReference type="Pfam" id="PF02129">
    <property type="entry name" value="Peptidase_S15"/>
    <property type="match status" value="1"/>
</dbReference>
<dbReference type="GO" id="GO:0017000">
    <property type="term" value="P:antibiotic biosynthetic process"/>
    <property type="evidence" value="ECO:0007669"/>
    <property type="project" value="UniProtKB-ARBA"/>
</dbReference>
<comment type="caution">
    <text evidence="3">The sequence shown here is derived from an EMBL/GenBank/DDBJ whole genome shotgun (WGS) entry which is preliminary data.</text>
</comment>
<evidence type="ECO:0000313" key="4">
    <source>
        <dbReference type="Proteomes" id="UP001153461"/>
    </source>
</evidence>
<feature type="domain" description="Xaa-Pro dipeptidyl-peptidase-like" evidence="2">
    <location>
        <begin position="122"/>
        <end position="338"/>
    </location>
</feature>
<organism evidence="3 4">
    <name type="scientific">Penicillium nalgiovense</name>
    <dbReference type="NCBI Taxonomy" id="60175"/>
    <lineage>
        <taxon>Eukaryota</taxon>
        <taxon>Fungi</taxon>
        <taxon>Dikarya</taxon>
        <taxon>Ascomycota</taxon>
        <taxon>Pezizomycotina</taxon>
        <taxon>Eurotiomycetes</taxon>
        <taxon>Eurotiomycetidae</taxon>
        <taxon>Eurotiales</taxon>
        <taxon>Aspergillaceae</taxon>
        <taxon>Penicillium</taxon>
    </lineage>
</organism>
<reference evidence="3" key="1">
    <citation type="submission" date="2021-07" db="EMBL/GenBank/DDBJ databases">
        <authorList>
            <person name="Branca A.L. A."/>
        </authorList>
    </citation>
    <scope>NUCLEOTIDE SEQUENCE</scope>
</reference>
<sequence length="363" mass="40435">MTWYFAYQVQLTSLGGLKGPLETPGLGPLDIFNISSTPSRLFPFRGISKSYNSLNRYTMSRENVEFQTADHVTLRGWLFRPSMEPLETRLPCLVISHGFSALKEMRLDAFAEYFTLNLPISCLVYDNRGFGDSDTKEGQPRQEVLPSQQISDISDAITYAQSRADVDPDRIGIWGSSYSGGHVLYVGAVDRRVKVVLSQVPFTDGWETLNRLLRSDAIDGVNKAFQEDRLARAVGKPAAMMAVVDKDPLKPSALPTPDSYQFFSEWEAKSNWKNEVTLKSLEGARGYNPAAHIHHISPTPLLLTVAENDVVVPTDIALEAYSRAREPKKLQIFPGGHFDGYTGKGFERNVSAQADFLKEHLVG</sequence>
<dbReference type="AlphaFoldDB" id="A0A9W4MYT9"/>
<dbReference type="GO" id="GO:0016788">
    <property type="term" value="F:hydrolase activity, acting on ester bonds"/>
    <property type="evidence" value="ECO:0007669"/>
    <property type="project" value="UniProtKB-ARBA"/>
</dbReference>
<keyword evidence="1" id="KW-0378">Hydrolase</keyword>
<dbReference type="EMBL" id="CAJVNV010000344">
    <property type="protein sequence ID" value="CAG8170408.1"/>
    <property type="molecule type" value="Genomic_DNA"/>
</dbReference>
<accession>A0A9W4MYT9</accession>
<evidence type="ECO:0000256" key="1">
    <source>
        <dbReference type="ARBA" id="ARBA00022801"/>
    </source>
</evidence>
<dbReference type="Proteomes" id="UP001153461">
    <property type="component" value="Unassembled WGS sequence"/>
</dbReference>
<protein>
    <recommendedName>
        <fullName evidence="2">Xaa-Pro dipeptidyl-peptidase-like domain-containing protein</fullName>
    </recommendedName>
</protein>
<dbReference type="PANTHER" id="PTHR22946:SF9">
    <property type="entry name" value="POLYKETIDE TRANSFERASE AF380"/>
    <property type="match status" value="1"/>
</dbReference>
<evidence type="ECO:0000313" key="3">
    <source>
        <dbReference type="EMBL" id="CAG8170408.1"/>
    </source>
</evidence>
<dbReference type="Gene3D" id="3.40.50.1820">
    <property type="entry name" value="alpha/beta hydrolase"/>
    <property type="match status" value="1"/>
</dbReference>
<proteinExistence type="predicted"/>
<evidence type="ECO:0000259" key="2">
    <source>
        <dbReference type="Pfam" id="PF02129"/>
    </source>
</evidence>
<dbReference type="Gene3D" id="1.10.10.800">
    <property type="match status" value="1"/>
</dbReference>
<dbReference type="SUPFAM" id="SSF53474">
    <property type="entry name" value="alpha/beta-Hydrolases"/>
    <property type="match status" value="1"/>
</dbReference>
<dbReference type="PANTHER" id="PTHR22946">
    <property type="entry name" value="DIENELACTONE HYDROLASE DOMAIN-CONTAINING PROTEIN-RELATED"/>
    <property type="match status" value="1"/>
</dbReference>
<name>A0A9W4MYT9_PENNA</name>
<dbReference type="InterPro" id="IPR050261">
    <property type="entry name" value="FrsA_esterase"/>
</dbReference>
<dbReference type="GO" id="GO:0072330">
    <property type="term" value="P:monocarboxylic acid biosynthetic process"/>
    <property type="evidence" value="ECO:0007669"/>
    <property type="project" value="UniProtKB-ARBA"/>
</dbReference>
<dbReference type="OrthoDB" id="420606at2759"/>
<dbReference type="InterPro" id="IPR000383">
    <property type="entry name" value="Xaa-Pro-like_dom"/>
</dbReference>
<gene>
    <name evidence="3" type="ORF">PNAL_LOCUS6629</name>
</gene>
<dbReference type="InterPro" id="IPR029058">
    <property type="entry name" value="AB_hydrolase_fold"/>
</dbReference>